<accession>A0A017HMZ1</accession>
<evidence type="ECO:0000313" key="1">
    <source>
        <dbReference type="EMBL" id="EYD75513.1"/>
    </source>
</evidence>
<reference evidence="1 2" key="1">
    <citation type="submission" date="2013-02" db="EMBL/GenBank/DDBJ databases">
        <authorList>
            <person name="Fiebig A."/>
            <person name="Goeker M."/>
            <person name="Klenk H.-P.P."/>
        </authorList>
    </citation>
    <scope>NUCLEOTIDE SEQUENCE [LARGE SCALE GENOMIC DNA]</scope>
    <source>
        <strain evidence="1 2">DSM 19309</strain>
    </source>
</reference>
<sequence>MHLVPRRRRGPGRAAQSWPPVRKFCGRIRETLGRGVAPRGVRAVSLGAWRATPRLAPGRRDAGLRGQSVAGTCCGTRRLGLCGGALPPPSKATHVGRVRRPASQRALAQGCAPRAMDGLGWEPVWGPSLLSLRTGERLSDAPGNTSPACTPHGWSLVREDRPGVPLLISWPQGARGGLTSGERGVRCPLGRRNTLWPRL</sequence>
<dbReference type="Proteomes" id="UP000019666">
    <property type="component" value="Unassembled WGS sequence"/>
</dbReference>
<name>A0A017HMZ1_9RHOB</name>
<gene>
    <name evidence="1" type="ORF">Rumeso_02923</name>
</gene>
<dbReference type="STRING" id="442562.Rumeso_02923"/>
<comment type="caution">
    <text evidence="1">The sequence shown here is derived from an EMBL/GenBank/DDBJ whole genome shotgun (WGS) entry which is preliminary data.</text>
</comment>
<dbReference type="AlphaFoldDB" id="A0A017HMZ1"/>
<protein>
    <submittedName>
        <fullName evidence="1">Uncharacterized protein</fullName>
    </submittedName>
</protein>
<organism evidence="1 2">
    <name type="scientific">Rubellimicrobium mesophilum DSM 19309</name>
    <dbReference type="NCBI Taxonomy" id="442562"/>
    <lineage>
        <taxon>Bacteria</taxon>
        <taxon>Pseudomonadati</taxon>
        <taxon>Pseudomonadota</taxon>
        <taxon>Alphaproteobacteria</taxon>
        <taxon>Rhodobacterales</taxon>
        <taxon>Roseobacteraceae</taxon>
        <taxon>Rubellimicrobium</taxon>
    </lineage>
</organism>
<evidence type="ECO:0000313" key="2">
    <source>
        <dbReference type="Proteomes" id="UP000019666"/>
    </source>
</evidence>
<dbReference type="HOGENOM" id="CLU_1371342_0_0_5"/>
<proteinExistence type="predicted"/>
<dbReference type="EMBL" id="AOSK01000077">
    <property type="protein sequence ID" value="EYD75513.1"/>
    <property type="molecule type" value="Genomic_DNA"/>
</dbReference>
<keyword evidence="2" id="KW-1185">Reference proteome</keyword>